<gene>
    <name evidence="1" type="ORF">DPMN_081469</name>
</gene>
<name>A0A9D4BFY6_DREPO</name>
<protein>
    <submittedName>
        <fullName evidence="1">Uncharacterized protein</fullName>
    </submittedName>
</protein>
<accession>A0A9D4BFY6</accession>
<dbReference type="AlphaFoldDB" id="A0A9D4BFY6"/>
<reference evidence="1" key="1">
    <citation type="journal article" date="2019" name="bioRxiv">
        <title>The Genome of the Zebra Mussel, Dreissena polymorpha: A Resource for Invasive Species Research.</title>
        <authorList>
            <person name="McCartney M.A."/>
            <person name="Auch B."/>
            <person name="Kono T."/>
            <person name="Mallez S."/>
            <person name="Zhang Y."/>
            <person name="Obille A."/>
            <person name="Becker A."/>
            <person name="Abrahante J.E."/>
            <person name="Garbe J."/>
            <person name="Badalamenti J.P."/>
            <person name="Herman A."/>
            <person name="Mangelson H."/>
            <person name="Liachko I."/>
            <person name="Sullivan S."/>
            <person name="Sone E.D."/>
            <person name="Koren S."/>
            <person name="Silverstein K.A.T."/>
            <person name="Beckman K.B."/>
            <person name="Gohl D.M."/>
        </authorList>
    </citation>
    <scope>NUCLEOTIDE SEQUENCE</scope>
    <source>
        <strain evidence="1">Duluth1</strain>
        <tissue evidence="1">Whole animal</tissue>
    </source>
</reference>
<keyword evidence="2" id="KW-1185">Reference proteome</keyword>
<sequence length="52" mass="5547">MSCTKGQQMTGEGICLYVLHRGTADDGGGYMSCTEGQQMMGEGICPAQRDSR</sequence>
<evidence type="ECO:0000313" key="1">
    <source>
        <dbReference type="EMBL" id="KAH3694030.1"/>
    </source>
</evidence>
<dbReference type="Proteomes" id="UP000828390">
    <property type="component" value="Unassembled WGS sequence"/>
</dbReference>
<comment type="caution">
    <text evidence="1">The sequence shown here is derived from an EMBL/GenBank/DDBJ whole genome shotgun (WGS) entry which is preliminary data.</text>
</comment>
<evidence type="ECO:0000313" key="2">
    <source>
        <dbReference type="Proteomes" id="UP000828390"/>
    </source>
</evidence>
<reference evidence="1" key="2">
    <citation type="submission" date="2020-11" db="EMBL/GenBank/DDBJ databases">
        <authorList>
            <person name="McCartney M.A."/>
            <person name="Auch B."/>
            <person name="Kono T."/>
            <person name="Mallez S."/>
            <person name="Becker A."/>
            <person name="Gohl D.M."/>
            <person name="Silverstein K.A.T."/>
            <person name="Koren S."/>
            <person name="Bechman K.B."/>
            <person name="Herman A."/>
            <person name="Abrahante J.E."/>
            <person name="Garbe J."/>
        </authorList>
    </citation>
    <scope>NUCLEOTIDE SEQUENCE</scope>
    <source>
        <strain evidence="1">Duluth1</strain>
        <tissue evidence="1">Whole animal</tissue>
    </source>
</reference>
<organism evidence="1 2">
    <name type="scientific">Dreissena polymorpha</name>
    <name type="common">Zebra mussel</name>
    <name type="synonym">Mytilus polymorpha</name>
    <dbReference type="NCBI Taxonomy" id="45954"/>
    <lineage>
        <taxon>Eukaryota</taxon>
        <taxon>Metazoa</taxon>
        <taxon>Spiralia</taxon>
        <taxon>Lophotrochozoa</taxon>
        <taxon>Mollusca</taxon>
        <taxon>Bivalvia</taxon>
        <taxon>Autobranchia</taxon>
        <taxon>Heteroconchia</taxon>
        <taxon>Euheterodonta</taxon>
        <taxon>Imparidentia</taxon>
        <taxon>Neoheterodontei</taxon>
        <taxon>Myida</taxon>
        <taxon>Dreissenoidea</taxon>
        <taxon>Dreissenidae</taxon>
        <taxon>Dreissena</taxon>
    </lineage>
</organism>
<proteinExistence type="predicted"/>
<dbReference type="EMBL" id="JAIWYP010000016">
    <property type="protein sequence ID" value="KAH3694030.1"/>
    <property type="molecule type" value="Genomic_DNA"/>
</dbReference>